<evidence type="ECO:0000313" key="2">
    <source>
        <dbReference type="EMBL" id="MFC0389938.1"/>
    </source>
</evidence>
<accession>A0ABV6J553</accession>
<dbReference type="EMBL" id="JBHLVF010000003">
    <property type="protein sequence ID" value="MFC0389938.1"/>
    <property type="molecule type" value="Genomic_DNA"/>
</dbReference>
<evidence type="ECO:0000256" key="1">
    <source>
        <dbReference type="SAM" id="MobiDB-lite"/>
    </source>
</evidence>
<dbReference type="RefSeq" id="WP_204821903.1">
    <property type="nucleotide sequence ID" value="NZ_JANHOF010000015.1"/>
</dbReference>
<gene>
    <name evidence="2" type="ORF">ACFFJ8_00970</name>
</gene>
<comment type="caution">
    <text evidence="2">The sequence shown here is derived from an EMBL/GenBank/DDBJ whole genome shotgun (WGS) entry which is preliminary data.</text>
</comment>
<proteinExistence type="predicted"/>
<feature type="region of interest" description="Disordered" evidence="1">
    <location>
        <begin position="76"/>
        <end position="97"/>
    </location>
</feature>
<organism evidence="2 3">
    <name type="scientific">Paenibacillus mendelii</name>
    <dbReference type="NCBI Taxonomy" id="206163"/>
    <lineage>
        <taxon>Bacteria</taxon>
        <taxon>Bacillati</taxon>
        <taxon>Bacillota</taxon>
        <taxon>Bacilli</taxon>
        <taxon>Bacillales</taxon>
        <taxon>Paenibacillaceae</taxon>
        <taxon>Paenibacillus</taxon>
    </lineage>
</organism>
<protein>
    <submittedName>
        <fullName evidence="2">Uncharacterized protein</fullName>
    </submittedName>
</protein>
<keyword evidence="3" id="KW-1185">Reference proteome</keyword>
<name>A0ABV6J553_9BACL</name>
<sequence>MKAVIPIRPGKEQAALQWLQSVNVEGSDGLDAKYAAPAEELGRIRIRLGLAPDAAVTIKNAIEFLCIEVADKHAESTKVKSYPDTETDQENKVTSTPVQKVYEHGFYPLQGGFRVQPDAPNPDPNNTDKNFQVFDQWIEVLPTDQVVPVEVAYDPKTERQL</sequence>
<reference evidence="2 3" key="1">
    <citation type="submission" date="2024-09" db="EMBL/GenBank/DDBJ databases">
        <authorList>
            <person name="Sun Q."/>
            <person name="Mori K."/>
        </authorList>
    </citation>
    <scope>NUCLEOTIDE SEQUENCE [LARGE SCALE GENOMIC DNA]</scope>
    <source>
        <strain evidence="2 3">CCM 4839</strain>
    </source>
</reference>
<evidence type="ECO:0000313" key="3">
    <source>
        <dbReference type="Proteomes" id="UP001589818"/>
    </source>
</evidence>
<dbReference type="Proteomes" id="UP001589818">
    <property type="component" value="Unassembled WGS sequence"/>
</dbReference>